<reference evidence="7 8" key="1">
    <citation type="submission" date="2019-12" db="EMBL/GenBank/DDBJ databases">
        <title>Erwinia sp. nov., isolated from droppings of birds in the Qinghai-Tiebt plateau of China.</title>
        <authorList>
            <person name="Ge Y."/>
        </authorList>
    </citation>
    <scope>NUCLEOTIDE SEQUENCE [LARGE SCALE GENOMIC DNA]</scope>
    <source>
        <strain evidence="7 8">J780</strain>
    </source>
</reference>
<dbReference type="KEGG" id="erwi:GN242_05945"/>
<feature type="transmembrane region" description="Helical" evidence="6">
    <location>
        <begin position="271"/>
        <end position="289"/>
    </location>
</feature>
<protein>
    <submittedName>
        <fullName evidence="7">Decaprenyl-phosphate phosphoribosyltransferase</fullName>
        <ecNumber evidence="7">2.4.2.45</ecNumber>
    </submittedName>
</protein>
<dbReference type="EMBL" id="CP046509">
    <property type="protein sequence ID" value="QGU86778.1"/>
    <property type="molecule type" value="Genomic_DNA"/>
</dbReference>
<evidence type="ECO:0000256" key="6">
    <source>
        <dbReference type="SAM" id="Phobius"/>
    </source>
</evidence>
<dbReference type="Gene3D" id="1.10.357.140">
    <property type="entry name" value="UbiA prenyltransferase"/>
    <property type="match status" value="1"/>
</dbReference>
<evidence type="ECO:0000256" key="2">
    <source>
        <dbReference type="ARBA" id="ARBA00022475"/>
    </source>
</evidence>
<keyword evidence="5 6" id="KW-0472">Membrane</keyword>
<feature type="transmembrane region" description="Helical" evidence="6">
    <location>
        <begin position="169"/>
        <end position="185"/>
    </location>
</feature>
<organism evidence="7 8">
    <name type="scientific">Erwinia sorbitola</name>
    <dbReference type="NCBI Taxonomy" id="2681984"/>
    <lineage>
        <taxon>Bacteria</taxon>
        <taxon>Pseudomonadati</taxon>
        <taxon>Pseudomonadota</taxon>
        <taxon>Gammaproteobacteria</taxon>
        <taxon>Enterobacterales</taxon>
        <taxon>Erwiniaceae</taxon>
        <taxon>Erwinia</taxon>
    </lineage>
</organism>
<gene>
    <name evidence="7" type="ORF">GN242_05945</name>
</gene>
<keyword evidence="7" id="KW-0328">Glycosyltransferase</keyword>
<feature type="transmembrane region" description="Helical" evidence="6">
    <location>
        <begin position="47"/>
        <end position="67"/>
    </location>
</feature>
<evidence type="ECO:0000256" key="5">
    <source>
        <dbReference type="ARBA" id="ARBA00023136"/>
    </source>
</evidence>
<feature type="transmembrane region" description="Helical" evidence="6">
    <location>
        <begin position="98"/>
        <end position="129"/>
    </location>
</feature>
<dbReference type="GO" id="GO:0016020">
    <property type="term" value="C:membrane"/>
    <property type="evidence" value="ECO:0007669"/>
    <property type="project" value="UniProtKB-SubCell"/>
</dbReference>
<dbReference type="Pfam" id="PF01040">
    <property type="entry name" value="UbiA"/>
    <property type="match status" value="1"/>
</dbReference>
<accession>A0A6I6EDK6</accession>
<evidence type="ECO:0000256" key="3">
    <source>
        <dbReference type="ARBA" id="ARBA00022692"/>
    </source>
</evidence>
<evidence type="ECO:0000256" key="4">
    <source>
        <dbReference type="ARBA" id="ARBA00022989"/>
    </source>
</evidence>
<dbReference type="GO" id="GO:0016757">
    <property type="term" value="F:glycosyltransferase activity"/>
    <property type="evidence" value="ECO:0007669"/>
    <property type="project" value="UniProtKB-KW"/>
</dbReference>
<keyword evidence="2" id="KW-1003">Cell membrane</keyword>
<evidence type="ECO:0000313" key="8">
    <source>
        <dbReference type="Proteomes" id="UP000424752"/>
    </source>
</evidence>
<keyword evidence="7" id="KW-0808">Transferase</keyword>
<dbReference type="EC" id="2.4.2.45" evidence="7"/>
<name>A0A6I6EDK6_9GAMM</name>
<dbReference type="Proteomes" id="UP000424752">
    <property type="component" value="Chromosome"/>
</dbReference>
<feature type="transmembrane region" description="Helical" evidence="6">
    <location>
        <begin position="141"/>
        <end position="163"/>
    </location>
</feature>
<dbReference type="InterPro" id="IPR000537">
    <property type="entry name" value="UbiA_prenyltransferase"/>
</dbReference>
<dbReference type="PANTHER" id="PTHR42723:SF1">
    <property type="entry name" value="CHLOROPHYLL SYNTHASE, CHLOROPLASTIC"/>
    <property type="match status" value="1"/>
</dbReference>
<keyword evidence="3 6" id="KW-0812">Transmembrane</keyword>
<dbReference type="GO" id="GO:0016765">
    <property type="term" value="F:transferase activity, transferring alkyl or aryl (other than methyl) groups"/>
    <property type="evidence" value="ECO:0007669"/>
    <property type="project" value="InterPro"/>
</dbReference>
<feature type="transmembrane region" description="Helical" evidence="6">
    <location>
        <begin position="222"/>
        <end position="251"/>
    </location>
</feature>
<evidence type="ECO:0000313" key="7">
    <source>
        <dbReference type="EMBL" id="QGU86778.1"/>
    </source>
</evidence>
<dbReference type="PANTHER" id="PTHR42723">
    <property type="entry name" value="CHLOROPHYLL SYNTHASE"/>
    <property type="match status" value="1"/>
</dbReference>
<dbReference type="RefSeq" id="WP_156287048.1">
    <property type="nucleotide sequence ID" value="NZ_CP046509.1"/>
</dbReference>
<dbReference type="InterPro" id="IPR044878">
    <property type="entry name" value="UbiA_sf"/>
</dbReference>
<sequence length="290" mass="32478">MTENTPYKAKSLPLGLVNLIRPKQWIKNLFVMAPLVFSSSFMNVKSITLSVIAMGIFCLASSAVYVLNDINDIEKDRSHPKKRLKRPLASGWVSKKQAWMLLAVLYLIIIASLVCYPQIAPVILGYLALNIAYSYKLKHVPVVDIFCIAIGFVLRTMAGAMILGVELSQWMFITTLCLALYLASIKRQQELLKSGSESRDVLEKYSVQLVSRYSEISATGALVFYSLYVISEHPGLTVTIPLVLFGLFRYWYNVDSLEGGESPTDSLLSDFPLMLTILAWVGTCLYVLWP</sequence>
<proteinExistence type="predicted"/>
<keyword evidence="4 6" id="KW-1133">Transmembrane helix</keyword>
<comment type="subcellular location">
    <subcellularLocation>
        <location evidence="1">Membrane</location>
        <topology evidence="1">Multi-pass membrane protein</topology>
    </subcellularLocation>
</comment>
<dbReference type="NCBIfam" id="NF008978">
    <property type="entry name" value="PRK12324.1-4"/>
    <property type="match status" value="1"/>
</dbReference>
<dbReference type="AlphaFoldDB" id="A0A6I6EDK6"/>
<dbReference type="CDD" id="cd13963">
    <property type="entry name" value="PT_UbiA_2"/>
    <property type="match status" value="1"/>
</dbReference>
<dbReference type="InterPro" id="IPR050475">
    <property type="entry name" value="Prenyltransferase_related"/>
</dbReference>
<evidence type="ECO:0000256" key="1">
    <source>
        <dbReference type="ARBA" id="ARBA00004141"/>
    </source>
</evidence>